<organism evidence="2 3">
    <name type="scientific">Gemmatimonas groenlandica</name>
    <dbReference type="NCBI Taxonomy" id="2732249"/>
    <lineage>
        <taxon>Bacteria</taxon>
        <taxon>Pseudomonadati</taxon>
        <taxon>Gemmatimonadota</taxon>
        <taxon>Gemmatimonadia</taxon>
        <taxon>Gemmatimonadales</taxon>
        <taxon>Gemmatimonadaceae</taxon>
        <taxon>Gemmatimonas</taxon>
    </lineage>
</organism>
<protein>
    <submittedName>
        <fullName evidence="2">Alpha/beta fold hydrolase</fullName>
    </submittedName>
</protein>
<dbReference type="InterPro" id="IPR022742">
    <property type="entry name" value="Hydrolase_4"/>
</dbReference>
<proteinExistence type="predicted"/>
<sequence length="546" mass="57054">MLHVIFNRSRRAGIIALLAAAVALVLGAVLATSLRAQPAPAFHFVYLRSIDTLGTEVVTPGPSSIVGLLTMRGAPVIRWEQQHVNTTPGRLTLSVFAPGAPTSGLPTQNVVVNMVGDSAKLTISANGTTSEQTLASAIGAVALVGNSVLHSALMADHARGAKKTSLPVFLTNGGRTMTASVTEQGDTTVFSIAGMDVRILWDPNGGPREMSIPAQNLRVVRASGVSGGAATGTASATTAPVKIDYSAPAGAPYTAEDVVIPTPRGYTLAGTLTRPKGAAKLPVVITISGSGPQDRDSRISIVRNYAPFRDIADTLGRRGIAVLRFDDRGVGASGGASSRANATSADFADDVAAVVAYLRTRSDVDGTRIALAGHSEGGLIAPLVAAKDPTLRAVVLLAGPAYNGRRILEFQNENAIKSATQITEAQRDSIRRTVPKGLDSIAATNPWMGYFMRTEPSAALRGVKQPTLILQGNTDQQVTPEQADSIATILKASGNTRVTLRHFPATNHLFLVDPSGAPGGYTALKDTRVRRDVLGALADWMVQVMR</sequence>
<evidence type="ECO:0000259" key="1">
    <source>
        <dbReference type="Pfam" id="PF12146"/>
    </source>
</evidence>
<dbReference type="Proteomes" id="UP000500938">
    <property type="component" value="Chromosome"/>
</dbReference>
<feature type="domain" description="Serine aminopeptidase S33" evidence="1">
    <location>
        <begin position="308"/>
        <end position="406"/>
    </location>
</feature>
<dbReference type="PANTHER" id="PTHR43265:SF1">
    <property type="entry name" value="ESTERASE ESTD"/>
    <property type="match status" value="1"/>
</dbReference>
<gene>
    <name evidence="2" type="ORF">HKW67_17045</name>
</gene>
<keyword evidence="3" id="KW-1185">Reference proteome</keyword>
<dbReference type="Gene3D" id="3.40.50.1820">
    <property type="entry name" value="alpha/beta hydrolase"/>
    <property type="match status" value="1"/>
</dbReference>
<dbReference type="Pfam" id="PF12146">
    <property type="entry name" value="Hydrolase_4"/>
    <property type="match status" value="1"/>
</dbReference>
<dbReference type="PANTHER" id="PTHR43265">
    <property type="entry name" value="ESTERASE ESTD"/>
    <property type="match status" value="1"/>
</dbReference>
<name>A0A6M4IW48_9BACT</name>
<dbReference type="EMBL" id="CP053085">
    <property type="protein sequence ID" value="QJR37102.1"/>
    <property type="molecule type" value="Genomic_DNA"/>
</dbReference>
<dbReference type="AlphaFoldDB" id="A0A6M4IW48"/>
<accession>A0A6M4IW48</accession>
<dbReference type="InterPro" id="IPR053145">
    <property type="entry name" value="AB_hydrolase_Est10"/>
</dbReference>
<evidence type="ECO:0000313" key="3">
    <source>
        <dbReference type="Proteomes" id="UP000500938"/>
    </source>
</evidence>
<keyword evidence="2" id="KW-0378">Hydrolase</keyword>
<dbReference type="InterPro" id="IPR029058">
    <property type="entry name" value="AB_hydrolase_fold"/>
</dbReference>
<dbReference type="GO" id="GO:0052689">
    <property type="term" value="F:carboxylic ester hydrolase activity"/>
    <property type="evidence" value="ECO:0007669"/>
    <property type="project" value="TreeGrafter"/>
</dbReference>
<dbReference type="RefSeq" id="WP_171226535.1">
    <property type="nucleotide sequence ID" value="NZ_CP053085.1"/>
</dbReference>
<dbReference type="SUPFAM" id="SSF53474">
    <property type="entry name" value="alpha/beta-Hydrolases"/>
    <property type="match status" value="1"/>
</dbReference>
<dbReference type="KEGG" id="ggr:HKW67_17045"/>
<evidence type="ECO:0000313" key="2">
    <source>
        <dbReference type="EMBL" id="QJR37102.1"/>
    </source>
</evidence>
<reference evidence="2 3" key="1">
    <citation type="submission" date="2020-05" db="EMBL/GenBank/DDBJ databases">
        <title>Complete genome sequence of Gemmatimonas greenlandica TET16.</title>
        <authorList>
            <person name="Zeng Y."/>
        </authorList>
    </citation>
    <scope>NUCLEOTIDE SEQUENCE [LARGE SCALE GENOMIC DNA]</scope>
    <source>
        <strain evidence="2 3">TET16</strain>
    </source>
</reference>